<comment type="subcellular location">
    <subcellularLocation>
        <location evidence="1">Cell membrane</location>
        <topology evidence="1">Multi-pass membrane protein</topology>
    </subcellularLocation>
</comment>
<organism evidence="9 10">
    <name type="scientific">Folsomia candida</name>
    <name type="common">Springtail</name>
    <dbReference type="NCBI Taxonomy" id="158441"/>
    <lineage>
        <taxon>Eukaryota</taxon>
        <taxon>Metazoa</taxon>
        <taxon>Ecdysozoa</taxon>
        <taxon>Arthropoda</taxon>
        <taxon>Hexapoda</taxon>
        <taxon>Collembola</taxon>
        <taxon>Entomobryomorpha</taxon>
        <taxon>Isotomoidea</taxon>
        <taxon>Isotomidae</taxon>
        <taxon>Proisotominae</taxon>
        <taxon>Folsomia</taxon>
    </lineage>
</organism>
<dbReference type="InterPro" id="IPR052192">
    <property type="entry name" value="Insect_Ionotropic_Sensory_Rcpt"/>
</dbReference>
<keyword evidence="10" id="KW-1185">Reference proteome</keyword>
<protein>
    <submittedName>
        <fullName evidence="9">Uncharacterized protein</fullName>
    </submittedName>
</protein>
<name>A0A226EBE8_FOLCA</name>
<proteinExistence type="predicted"/>
<keyword evidence="2" id="KW-1003">Cell membrane</keyword>
<evidence type="ECO:0000256" key="1">
    <source>
        <dbReference type="ARBA" id="ARBA00004651"/>
    </source>
</evidence>
<dbReference type="AlphaFoldDB" id="A0A226EBE8"/>
<feature type="transmembrane region" description="Helical" evidence="8">
    <location>
        <begin position="384"/>
        <end position="404"/>
    </location>
</feature>
<evidence type="ECO:0000256" key="6">
    <source>
        <dbReference type="ARBA" id="ARBA00023170"/>
    </source>
</evidence>
<dbReference type="EMBL" id="LNIX01000005">
    <property type="protein sequence ID" value="OXA54895.1"/>
    <property type="molecule type" value="Genomic_DNA"/>
</dbReference>
<dbReference type="Proteomes" id="UP000198287">
    <property type="component" value="Unassembled WGS sequence"/>
</dbReference>
<feature type="transmembrane region" description="Helical" evidence="8">
    <location>
        <begin position="329"/>
        <end position="352"/>
    </location>
</feature>
<evidence type="ECO:0000313" key="9">
    <source>
        <dbReference type="EMBL" id="OXA54895.1"/>
    </source>
</evidence>
<comment type="caution">
    <text evidence="9">The sequence shown here is derived from an EMBL/GenBank/DDBJ whole genome shotgun (WGS) entry which is preliminary data.</text>
</comment>
<evidence type="ECO:0000256" key="2">
    <source>
        <dbReference type="ARBA" id="ARBA00022475"/>
    </source>
</evidence>
<dbReference type="PANTHER" id="PTHR42643">
    <property type="entry name" value="IONOTROPIC RECEPTOR 20A-RELATED"/>
    <property type="match status" value="1"/>
</dbReference>
<dbReference type="OrthoDB" id="8299140at2759"/>
<evidence type="ECO:0000256" key="8">
    <source>
        <dbReference type="SAM" id="Phobius"/>
    </source>
</evidence>
<evidence type="ECO:0000256" key="3">
    <source>
        <dbReference type="ARBA" id="ARBA00022692"/>
    </source>
</evidence>
<reference evidence="9 10" key="1">
    <citation type="submission" date="2015-12" db="EMBL/GenBank/DDBJ databases">
        <title>The genome of Folsomia candida.</title>
        <authorList>
            <person name="Faddeeva A."/>
            <person name="Derks M.F."/>
            <person name="Anvar Y."/>
            <person name="Smit S."/>
            <person name="Van Straalen N."/>
            <person name="Roelofs D."/>
        </authorList>
    </citation>
    <scope>NUCLEOTIDE SEQUENCE [LARGE SCALE GENOMIC DNA]</scope>
    <source>
        <strain evidence="9 10">VU population</strain>
        <tissue evidence="9">Whole body</tissue>
    </source>
</reference>
<accession>A0A226EBE8</accession>
<keyword evidence="5 8" id="KW-0472">Membrane</keyword>
<gene>
    <name evidence="9" type="ORF">Fcan01_11640</name>
</gene>
<keyword evidence="6" id="KW-0675">Receptor</keyword>
<sequence length="744" mass="86787">MAEVVYFRFIALYYIFQCASSTSLQAKALHVFNILLDKLDPCDIQIIHDGAENINNIDWPSLSLPTKIMCRRENIYAISFIDIFKTRVALNNKFVIFLSGSYLDVRQANPGTTLDLEKWIWIALNYHEFYTEWTGRQFITGWNNVMTFVTTKVNRNRLGQVYFWAQQHLKLSILFISLENQHEVCTWSIMYEDKPKSNLNKHLSCRSERATNVFRTVQSIVLPSTKWCYDGKLKLVQSWLQEIKNPFDAKGNYFKSENILRIIFLAANETLNSKTVCHYKSKLIIESAPVESDETVTAVTTETSGYEFLTCYREEYISLKLYISPFKKLLWMTLVFSLIAIIISTTAYQYFAGYRKIHFAPWLFVLATIFEECGHLPLKIRRNWFFRVILGLWCIVSVVLTNCYNGIMISELNSPFATQRPSFFEHLLCDKLNTIDIPKMAKRLQAYAGKSNNHLAMIDPREEISKPIYDRIAWHFLMLYMLELNYVNNTDYSFDTYQVKELDNPFSSNECFHLLSLPRQYVSGYSKYPEFVEYIILSLRGDTILQMEANIFSKQALRSFNFLDPQHTHHPRGFRYSNHNQTAIQLQHSIENELIDCGKSVFIAKSGVVEAEFQFLERHYPTRKFYKGKDILEKISFGWQFTDRGISKLPKYFKAAIETGIYGRLRKEEIYQKSLHRTPVMKLKTEMATPFGLDGAISTLFILCGVVLFVASFTFMTETFFQSYVSKGSLICSLVNRMIKTFLK</sequence>
<evidence type="ECO:0000256" key="7">
    <source>
        <dbReference type="ARBA" id="ARBA00023180"/>
    </source>
</evidence>
<keyword evidence="7" id="KW-0325">Glycoprotein</keyword>
<feature type="transmembrane region" description="Helical" evidence="8">
    <location>
        <begin position="691"/>
        <end position="715"/>
    </location>
</feature>
<evidence type="ECO:0000256" key="5">
    <source>
        <dbReference type="ARBA" id="ARBA00023136"/>
    </source>
</evidence>
<evidence type="ECO:0000313" key="10">
    <source>
        <dbReference type="Proteomes" id="UP000198287"/>
    </source>
</evidence>
<keyword evidence="3 8" id="KW-0812">Transmembrane</keyword>
<dbReference type="GO" id="GO:0005886">
    <property type="term" value="C:plasma membrane"/>
    <property type="evidence" value="ECO:0007669"/>
    <property type="project" value="UniProtKB-SubCell"/>
</dbReference>
<dbReference type="Gene3D" id="1.10.287.70">
    <property type="match status" value="1"/>
</dbReference>
<dbReference type="PANTHER" id="PTHR42643:SF24">
    <property type="entry name" value="IONOTROPIC RECEPTOR 60A"/>
    <property type="match status" value="1"/>
</dbReference>
<evidence type="ECO:0000256" key="4">
    <source>
        <dbReference type="ARBA" id="ARBA00022989"/>
    </source>
</evidence>
<keyword evidence="4 8" id="KW-1133">Transmembrane helix</keyword>